<dbReference type="AlphaFoldDB" id="A0A6G7B899"/>
<dbReference type="InterPro" id="IPR049504">
    <property type="entry name" value="O-antigen_lig"/>
</dbReference>
<feature type="transmembrane region" description="Helical" evidence="1">
    <location>
        <begin position="398"/>
        <end position="416"/>
    </location>
</feature>
<feature type="transmembrane region" description="Helical" evidence="1">
    <location>
        <begin position="244"/>
        <end position="263"/>
    </location>
</feature>
<feature type="transmembrane region" description="Helical" evidence="1">
    <location>
        <begin position="12"/>
        <end position="33"/>
    </location>
</feature>
<dbReference type="Pfam" id="PF13425">
    <property type="entry name" value="O-antigen_lig"/>
    <property type="match status" value="1"/>
</dbReference>
<evidence type="ECO:0000256" key="1">
    <source>
        <dbReference type="SAM" id="Phobius"/>
    </source>
</evidence>
<reference evidence="2 3" key="1">
    <citation type="submission" date="2020-02" db="EMBL/GenBank/DDBJ databases">
        <title>Complete genome sequences of six Lactobacillus iners strains isolated from the human vagina.</title>
        <authorList>
            <person name="France M.T."/>
            <person name="Rutt L."/>
            <person name="Narina S."/>
            <person name="Arbaugh S."/>
            <person name="Humphrys M.S."/>
            <person name="Ma B."/>
            <person name="Hayward M.R."/>
            <person name="Relman D."/>
            <person name="Kwon D.S."/>
            <person name="Ravel J."/>
        </authorList>
    </citation>
    <scope>NUCLEOTIDE SEQUENCE [LARGE SCALE GENOMIC DNA]</scope>
    <source>
        <strain evidence="2 3">C0210C1</strain>
    </source>
</reference>
<feature type="transmembrane region" description="Helical" evidence="1">
    <location>
        <begin position="485"/>
        <end position="501"/>
    </location>
</feature>
<feature type="transmembrane region" description="Helical" evidence="1">
    <location>
        <begin position="428"/>
        <end position="449"/>
    </location>
</feature>
<dbReference type="RefSeq" id="WP_009310716.1">
    <property type="nucleotide sequence ID" value="NZ_CABKQA010000003.1"/>
</dbReference>
<feature type="transmembrane region" description="Helical" evidence="1">
    <location>
        <begin position="74"/>
        <end position="94"/>
    </location>
</feature>
<feature type="transmembrane region" description="Helical" evidence="1">
    <location>
        <begin position="133"/>
        <end position="158"/>
    </location>
</feature>
<dbReference type="EMBL" id="CP049228">
    <property type="protein sequence ID" value="QIH23549.1"/>
    <property type="molecule type" value="Genomic_DNA"/>
</dbReference>
<feature type="transmembrane region" description="Helical" evidence="1">
    <location>
        <begin position="193"/>
        <end position="215"/>
    </location>
</feature>
<gene>
    <name evidence="2" type="ORF">G6Z83_02180</name>
</gene>
<feature type="transmembrane region" description="Helical" evidence="1">
    <location>
        <begin position="40"/>
        <end position="62"/>
    </location>
</feature>
<proteinExistence type="predicted"/>
<feature type="transmembrane region" description="Helical" evidence="1">
    <location>
        <begin position="221"/>
        <end position="237"/>
    </location>
</feature>
<dbReference type="Proteomes" id="UP000501676">
    <property type="component" value="Chromosome"/>
</dbReference>
<evidence type="ECO:0000313" key="3">
    <source>
        <dbReference type="Proteomes" id="UP000501676"/>
    </source>
</evidence>
<keyword evidence="1" id="KW-0472">Membrane</keyword>
<keyword evidence="1" id="KW-0812">Transmembrane</keyword>
<organism evidence="2 3">
    <name type="scientific">Lactobacillus iners</name>
    <dbReference type="NCBI Taxonomy" id="147802"/>
    <lineage>
        <taxon>Bacteria</taxon>
        <taxon>Bacillati</taxon>
        <taxon>Bacillota</taxon>
        <taxon>Bacilli</taxon>
        <taxon>Lactobacillales</taxon>
        <taxon>Lactobacillaceae</taxon>
        <taxon>Lactobacillus</taxon>
    </lineage>
</organism>
<accession>A0A6G7B899</accession>
<feature type="transmembrane region" description="Helical" evidence="1">
    <location>
        <begin position="461"/>
        <end position="479"/>
    </location>
</feature>
<name>A0A6G7B899_9LACO</name>
<evidence type="ECO:0008006" key="4">
    <source>
        <dbReference type="Google" id="ProtNLM"/>
    </source>
</evidence>
<sequence length="507" mass="59390">MLQENSKKNQFFIRLLQCFILIQPLLDTYFFYANSKLKKLFVFSIPTLLRFGLIALIVFLFWKFSISESRSRYFKYICVYALILLFYSVGHLWYFSTFPAISKVMIIKEAFYIVRMLLPMIMIYIIYHTEFSIQQFMVVIQGLVALISGSIVISNLICKSMCSYDNHKLIVANIFSWFSRSDFTFREIASKGWFYFANTISAILVLLVPLIIYLLLTKFNFINSILYIITGMAMIMLGTRVGTLGFVAINILSILVYLLHIFILRNAKFSIKPLILIAIFVGAYCATIPYSPMSRRNQSTETVAKKSTKHHTKRLIKKLDKALSQKETKEEKKEYIIAFIKKYHNRFNIPKKYIKYSIPVENNYQFWNKIYHWPSIKRMDNRLLEETMVKEYMSQKSVCLVKIFGISYLAMTQLFHLERDFVSQKDSMGFLGMILLVGIYPIMIVYSIYKWLRYSQLRTMLNSFLIMANGLLILVAYNSGNVMDFLTASLIASFTFGFMLLQQKKVK</sequence>
<feature type="transmembrane region" description="Helical" evidence="1">
    <location>
        <begin position="106"/>
        <end position="127"/>
    </location>
</feature>
<protein>
    <recommendedName>
        <fullName evidence="4">O-antigen ligase family protein</fullName>
    </recommendedName>
</protein>
<feature type="transmembrane region" description="Helical" evidence="1">
    <location>
        <begin position="269"/>
        <end position="290"/>
    </location>
</feature>
<evidence type="ECO:0000313" key="2">
    <source>
        <dbReference type="EMBL" id="QIH23549.1"/>
    </source>
</evidence>
<keyword evidence="1" id="KW-1133">Transmembrane helix</keyword>